<keyword evidence="1" id="KW-1133">Transmembrane helix</keyword>
<dbReference type="Gene3D" id="3.60.10.10">
    <property type="entry name" value="Endonuclease/exonuclease/phosphatase"/>
    <property type="match status" value="1"/>
</dbReference>
<dbReference type="InterPro" id="IPR036691">
    <property type="entry name" value="Endo/exonu/phosph_ase_sf"/>
</dbReference>
<feature type="signal peptide" evidence="2">
    <location>
        <begin position="1"/>
        <end position="22"/>
    </location>
</feature>
<sequence>MNNKITVLSAAVSVALAAPALAGINDIIISEDVEGTSDNRAIEVMNLGNSDFTFNGDHALYYSSGSHNNIIFTEAGENVLNGLTVPAGDVAVIYHPDASDELINTVHANTSHYVIASDFSDQRYNSMNFNGDDSVFIADSDDHTQVYDLIGEAGADWGEDKTFRRLADSATPSTDFNVNDWLEEPKNTFDGLGDPTLAERLGAPMPCTDAEGNLERKLISEVQGTGYSSPLIEDGFISDKEYLVTGIVTGVMSSLDKGFYLQSDPSDESHGLASVGVFVEAGKGVSEELIGQKVCVRGFIKEDYGMTKVLATDDEWETVNADAEVPDAIDLTRITEDGDKFQKTLERHEGMLVRLVENMDDNVEGDQNMRVSRSFSFDFDSYRNNMVLAYKRPNMQPNQEHIAGSYESKQQSWQNNDYRLYVDTDKKAPNGEIPYYPDFLTDAQENYIRINDTIINLEGHLYFSFGDFRLVPSNEINDSNVIHNTDRTDAPELNDTPDYDQFGIRIATQNVLNYFNSPYGGSPNKFGDNRGAESEIEFQQQQAKLVKAIYGLDADIIGLMEIENNGFGDFSAISQLVNEVNANYTYENYDDRDHPKSVHNKYVFVGFDSNGDTFLDEEDSVGTDAITSGLLYRPSKVNIESTQIIQMPRQQAPAITDENGAPILDDKDEVRENGKNYQRDTVAATFLVQNTGKKLTVAVNHFKSKGSTCWEDWQGWETWEDFDPSRDDVKDEDFQGSCEHFRVSAAHQLGKKMARIGGDQVVMGDMNSYANEDPMLVLTTIPELPEGKTIRTARDTYIGDTPQFGEGGKHGIEVTESFGFINSVSLKDAEKGQPSWSYSFNDEIGSLDHVLITPSLKGKLLDATDWHINAAESSLFDYKTGYKGDNQTLYNEDPFRSSDHDSALIALGYRYGETDAGERVLLATKSGRMEVGYPIDIEAKAGDIASIAFSPQPDNFESVILPRVELTEDGKQTVLFDISGVEPRNYTVTMTLERPQQSKSGTENLDDATVVMDVEVVKRDSLDADIIIPPHDGSGGAFGLYGLLSLLGLGFLRRRKN</sequence>
<comment type="caution">
    <text evidence="3">The sequence shown here is derived from an EMBL/GenBank/DDBJ whole genome shotgun (WGS) entry which is preliminary data.</text>
</comment>
<evidence type="ECO:0000313" key="4">
    <source>
        <dbReference type="Proteomes" id="UP000241771"/>
    </source>
</evidence>
<dbReference type="OrthoDB" id="9800417at2"/>
<protein>
    <submittedName>
        <fullName evidence="3">Nuclease</fullName>
    </submittedName>
</protein>
<keyword evidence="1" id="KW-0812">Transmembrane</keyword>
<dbReference type="CDD" id="cd04486">
    <property type="entry name" value="YhcR_OBF_like"/>
    <property type="match status" value="1"/>
</dbReference>
<keyword evidence="1" id="KW-0472">Membrane</keyword>
<keyword evidence="4" id="KW-1185">Reference proteome</keyword>
<dbReference type="SUPFAM" id="SSF56219">
    <property type="entry name" value="DNase I-like"/>
    <property type="match status" value="1"/>
</dbReference>
<dbReference type="InterPro" id="IPR047971">
    <property type="entry name" value="ExeM-like"/>
</dbReference>
<evidence type="ECO:0000256" key="2">
    <source>
        <dbReference type="SAM" id="SignalP"/>
    </source>
</evidence>
<dbReference type="RefSeq" id="WP_036822763.1">
    <property type="nucleotide sequence ID" value="NZ_JGVO01000420.1"/>
</dbReference>
<reference evidence="3 4" key="1">
    <citation type="submission" date="2018-01" db="EMBL/GenBank/DDBJ databases">
        <title>Whole genome sequencing of Histamine producing bacteria.</title>
        <authorList>
            <person name="Butler K."/>
        </authorList>
    </citation>
    <scope>NUCLEOTIDE SEQUENCE [LARGE SCALE GENOMIC DNA]</scope>
    <source>
        <strain evidence="3 4">DSM 100436</strain>
    </source>
</reference>
<name>A0A2T3NYX5_9GAMM</name>
<proteinExistence type="predicted"/>
<keyword evidence="2" id="KW-0732">Signal</keyword>
<organism evidence="3 4">
    <name type="scientific">Photobacterium sanctipauli</name>
    <dbReference type="NCBI Taxonomy" id="1342794"/>
    <lineage>
        <taxon>Bacteria</taxon>
        <taxon>Pseudomonadati</taxon>
        <taxon>Pseudomonadota</taxon>
        <taxon>Gammaproteobacteria</taxon>
        <taxon>Vibrionales</taxon>
        <taxon>Vibrionaceae</taxon>
        <taxon>Photobacterium</taxon>
    </lineage>
</organism>
<accession>A0A2T3NYX5</accession>
<dbReference type="EMBL" id="PYMA01000002">
    <property type="protein sequence ID" value="PSW21474.1"/>
    <property type="molecule type" value="Genomic_DNA"/>
</dbReference>
<dbReference type="PANTHER" id="PTHR42834">
    <property type="entry name" value="ENDONUCLEASE/EXONUCLEASE/PHOSPHATASE FAMILY PROTEIN (AFU_ORTHOLOGUE AFUA_3G09210)"/>
    <property type="match status" value="1"/>
</dbReference>
<feature type="transmembrane region" description="Helical" evidence="1">
    <location>
        <begin position="1035"/>
        <end position="1052"/>
    </location>
</feature>
<evidence type="ECO:0000256" key="1">
    <source>
        <dbReference type="SAM" id="Phobius"/>
    </source>
</evidence>
<feature type="chain" id="PRO_5015698340" evidence="2">
    <location>
        <begin position="23"/>
        <end position="1057"/>
    </location>
</feature>
<dbReference type="AlphaFoldDB" id="A0A2T3NYX5"/>
<dbReference type="Proteomes" id="UP000241771">
    <property type="component" value="Unassembled WGS sequence"/>
</dbReference>
<evidence type="ECO:0000313" key="3">
    <source>
        <dbReference type="EMBL" id="PSW21474.1"/>
    </source>
</evidence>
<dbReference type="PANTHER" id="PTHR42834:SF1">
    <property type="entry name" value="ENDONUCLEASE_EXONUCLEASE_PHOSPHATASE FAMILY PROTEIN (AFU_ORTHOLOGUE AFUA_3G09210)"/>
    <property type="match status" value="1"/>
</dbReference>
<dbReference type="NCBIfam" id="NF033681">
    <property type="entry name" value="ExeM_NucH_DNase"/>
    <property type="match status" value="1"/>
</dbReference>
<gene>
    <name evidence="3" type="ORF">C9I98_05975</name>
</gene>